<dbReference type="CDD" id="cd03262">
    <property type="entry name" value="ABC_HisP_GlnQ"/>
    <property type="match status" value="1"/>
</dbReference>
<dbReference type="GO" id="GO:0015424">
    <property type="term" value="F:ABC-type amino acid transporter activity"/>
    <property type="evidence" value="ECO:0007669"/>
    <property type="project" value="InterPro"/>
</dbReference>
<dbReference type="PIRSF" id="PIRSF039085">
    <property type="entry name" value="ABC_ATPase_HisP"/>
    <property type="match status" value="1"/>
</dbReference>
<dbReference type="EMBL" id="PNRF01000008">
    <property type="protein sequence ID" value="PMR77218.1"/>
    <property type="molecule type" value="Genomic_DNA"/>
</dbReference>
<keyword evidence="7" id="KW-0029">Amino-acid transport</keyword>
<feature type="domain" description="ABC transporter" evidence="9">
    <location>
        <begin position="5"/>
        <end position="249"/>
    </location>
</feature>
<evidence type="ECO:0000256" key="4">
    <source>
        <dbReference type="ARBA" id="ARBA00022475"/>
    </source>
</evidence>
<evidence type="ECO:0000256" key="3">
    <source>
        <dbReference type="ARBA" id="ARBA00022448"/>
    </source>
</evidence>
<comment type="similarity">
    <text evidence="2">Belongs to the ABC transporter superfamily.</text>
</comment>
<proteinExistence type="inferred from homology"/>
<dbReference type="InterPro" id="IPR050086">
    <property type="entry name" value="MetN_ABC_transporter-like"/>
</dbReference>
<name>A0A2N7U9U8_9GAMM</name>
<comment type="caution">
    <text evidence="10">The sequence shown here is derived from an EMBL/GenBank/DDBJ whole genome shotgun (WGS) entry which is preliminary data.</text>
</comment>
<dbReference type="OrthoDB" id="9802264at2"/>
<evidence type="ECO:0000256" key="6">
    <source>
        <dbReference type="ARBA" id="ARBA00022840"/>
    </source>
</evidence>
<sequence>MSALVEIQDVKKSFGSNEVLKGVSIAVEPHEVLVVIGASGSGKSTLLKCINFLETYDEGRIVFDGKLVGYKENDQGRDIAPESETREIRKNIGMVFQNFNLFPHKSVLENVIEGPVQVKGVTKSEAIEYADELLKKVGLADKRDARPSTLSGGQQQRAAIARSLAMRPKLMLFDEPTSALDPELVGEVLATIRGLAEEGMTMIIVTHEMAFARDVADRVIFMDDGIVAEEASPEEIFTNPKAQRTQDFLARVLNQRKVLP</sequence>
<dbReference type="SMART" id="SM00382">
    <property type="entry name" value="AAA"/>
    <property type="match status" value="1"/>
</dbReference>
<protein>
    <submittedName>
        <fullName evidence="10">Polar amino acid ABC transporter ATP-binding protein</fullName>
    </submittedName>
</protein>
<organism evidence="10 11">
    <name type="scientific">Billgrantia endophytica</name>
    <dbReference type="NCBI Taxonomy" id="2033802"/>
    <lineage>
        <taxon>Bacteria</taxon>
        <taxon>Pseudomonadati</taxon>
        <taxon>Pseudomonadota</taxon>
        <taxon>Gammaproteobacteria</taxon>
        <taxon>Oceanospirillales</taxon>
        <taxon>Halomonadaceae</taxon>
        <taxon>Billgrantia</taxon>
    </lineage>
</organism>
<keyword evidence="8" id="KW-0472">Membrane</keyword>
<evidence type="ECO:0000256" key="5">
    <source>
        <dbReference type="ARBA" id="ARBA00022741"/>
    </source>
</evidence>
<dbReference type="GO" id="GO:0016887">
    <property type="term" value="F:ATP hydrolysis activity"/>
    <property type="evidence" value="ECO:0007669"/>
    <property type="project" value="InterPro"/>
</dbReference>
<dbReference type="PANTHER" id="PTHR43166">
    <property type="entry name" value="AMINO ACID IMPORT ATP-BINDING PROTEIN"/>
    <property type="match status" value="1"/>
</dbReference>
<evidence type="ECO:0000313" key="10">
    <source>
        <dbReference type="EMBL" id="PMR77218.1"/>
    </source>
</evidence>
<dbReference type="PROSITE" id="PS50893">
    <property type="entry name" value="ABC_TRANSPORTER_2"/>
    <property type="match status" value="1"/>
</dbReference>
<keyword evidence="5" id="KW-0547">Nucleotide-binding</keyword>
<dbReference type="Pfam" id="PF00005">
    <property type="entry name" value="ABC_tran"/>
    <property type="match status" value="1"/>
</dbReference>
<dbReference type="GO" id="GO:0005886">
    <property type="term" value="C:plasma membrane"/>
    <property type="evidence" value="ECO:0007669"/>
    <property type="project" value="UniProtKB-SubCell"/>
</dbReference>
<dbReference type="SUPFAM" id="SSF52540">
    <property type="entry name" value="P-loop containing nucleoside triphosphate hydrolases"/>
    <property type="match status" value="1"/>
</dbReference>
<dbReference type="Gene3D" id="3.40.50.300">
    <property type="entry name" value="P-loop containing nucleotide triphosphate hydrolases"/>
    <property type="match status" value="1"/>
</dbReference>
<dbReference type="InterPro" id="IPR027417">
    <property type="entry name" value="P-loop_NTPase"/>
</dbReference>
<evidence type="ECO:0000256" key="1">
    <source>
        <dbReference type="ARBA" id="ARBA00004417"/>
    </source>
</evidence>
<keyword evidence="6 10" id="KW-0067">ATP-binding</keyword>
<reference evidence="10 11" key="1">
    <citation type="submission" date="2018-01" db="EMBL/GenBank/DDBJ databases">
        <title>Halomonas endophytica sp. nov., isolated from storage liquid in the stems of Populus euphratica.</title>
        <authorList>
            <person name="Chen C."/>
        </authorList>
    </citation>
    <scope>NUCLEOTIDE SEQUENCE [LARGE SCALE GENOMIC DNA]</scope>
    <source>
        <strain evidence="10 11">MC28</strain>
    </source>
</reference>
<dbReference type="AlphaFoldDB" id="A0A2N7U9U8"/>
<keyword evidence="4" id="KW-1003">Cell membrane</keyword>
<dbReference type="InterPro" id="IPR030679">
    <property type="entry name" value="ABC_ATPase_HisP-typ"/>
</dbReference>
<evidence type="ECO:0000256" key="8">
    <source>
        <dbReference type="ARBA" id="ARBA00023136"/>
    </source>
</evidence>
<evidence type="ECO:0000256" key="2">
    <source>
        <dbReference type="ARBA" id="ARBA00005417"/>
    </source>
</evidence>
<dbReference type="InterPro" id="IPR003593">
    <property type="entry name" value="AAA+_ATPase"/>
</dbReference>
<gene>
    <name evidence="10" type="ORF">C1H69_03395</name>
</gene>
<dbReference type="RefSeq" id="WP_102652013.1">
    <property type="nucleotide sequence ID" value="NZ_PNRF01000008.1"/>
</dbReference>
<comment type="subcellular location">
    <subcellularLocation>
        <location evidence="1">Cell inner membrane</location>
        <topology evidence="1">Peripheral membrane protein</topology>
    </subcellularLocation>
</comment>
<dbReference type="Proteomes" id="UP000235803">
    <property type="component" value="Unassembled WGS sequence"/>
</dbReference>
<keyword evidence="11" id="KW-1185">Reference proteome</keyword>
<dbReference type="InterPro" id="IPR003439">
    <property type="entry name" value="ABC_transporter-like_ATP-bd"/>
</dbReference>
<dbReference type="InterPro" id="IPR017871">
    <property type="entry name" value="ABC_transporter-like_CS"/>
</dbReference>
<keyword evidence="3" id="KW-0813">Transport</keyword>
<evidence type="ECO:0000313" key="11">
    <source>
        <dbReference type="Proteomes" id="UP000235803"/>
    </source>
</evidence>
<accession>A0A2N7U9U8</accession>
<dbReference type="FunFam" id="3.40.50.300:FF:000020">
    <property type="entry name" value="Amino acid ABC transporter ATP-binding component"/>
    <property type="match status" value="1"/>
</dbReference>
<dbReference type="GO" id="GO:0005524">
    <property type="term" value="F:ATP binding"/>
    <property type="evidence" value="ECO:0007669"/>
    <property type="project" value="UniProtKB-KW"/>
</dbReference>
<evidence type="ECO:0000256" key="7">
    <source>
        <dbReference type="ARBA" id="ARBA00022970"/>
    </source>
</evidence>
<evidence type="ECO:0000259" key="9">
    <source>
        <dbReference type="PROSITE" id="PS50893"/>
    </source>
</evidence>
<dbReference type="PROSITE" id="PS00211">
    <property type="entry name" value="ABC_TRANSPORTER_1"/>
    <property type="match status" value="1"/>
</dbReference>
<dbReference type="PANTHER" id="PTHR43166:SF9">
    <property type="entry name" value="GLUTAMATE_ASPARTATE IMPORT ATP-BINDING PROTEIN GLTL"/>
    <property type="match status" value="1"/>
</dbReference>